<reference evidence="1" key="1">
    <citation type="journal article" date="2013" name="BMC Genomics">
        <title>Unscrambling butterfly oogenesis.</title>
        <authorList>
            <person name="Carter J.M."/>
            <person name="Baker S.C."/>
            <person name="Pink R."/>
            <person name="Carter D.R."/>
            <person name="Collins A."/>
            <person name="Tomlin J."/>
            <person name="Gibbs M."/>
            <person name="Breuker C.J."/>
        </authorList>
    </citation>
    <scope>NUCLEOTIDE SEQUENCE</scope>
    <source>
        <tissue evidence="1">Ovary</tissue>
    </source>
</reference>
<proteinExistence type="predicted"/>
<protein>
    <submittedName>
        <fullName evidence="1">Uncharacterized protein</fullName>
    </submittedName>
</protein>
<dbReference type="AlphaFoldDB" id="S4NMG1"/>
<reference evidence="1" key="2">
    <citation type="submission" date="2013-05" db="EMBL/GenBank/DDBJ databases">
        <authorList>
            <person name="Carter J.-M."/>
            <person name="Baker S.C."/>
            <person name="Pink R."/>
            <person name="Carter D.R.F."/>
            <person name="Collins A."/>
            <person name="Tomlin J."/>
            <person name="Gibbs M."/>
            <person name="Breuker C.J."/>
        </authorList>
    </citation>
    <scope>NUCLEOTIDE SEQUENCE</scope>
    <source>
        <tissue evidence="1">Ovary</tissue>
    </source>
</reference>
<dbReference type="EMBL" id="GAIX01014316">
    <property type="protein sequence ID" value="JAA78244.1"/>
    <property type="molecule type" value="Transcribed_RNA"/>
</dbReference>
<accession>S4NMG1</accession>
<name>S4NMG1_9NEOP</name>
<feature type="non-terminal residue" evidence="1">
    <location>
        <position position="1"/>
    </location>
</feature>
<organism evidence="1">
    <name type="scientific">Pararge aegeria</name>
    <name type="common">speckled wood butterfly</name>
    <dbReference type="NCBI Taxonomy" id="116150"/>
    <lineage>
        <taxon>Eukaryota</taxon>
        <taxon>Metazoa</taxon>
        <taxon>Ecdysozoa</taxon>
        <taxon>Arthropoda</taxon>
        <taxon>Hexapoda</taxon>
        <taxon>Insecta</taxon>
        <taxon>Pterygota</taxon>
        <taxon>Neoptera</taxon>
        <taxon>Endopterygota</taxon>
        <taxon>Lepidoptera</taxon>
        <taxon>Glossata</taxon>
        <taxon>Ditrysia</taxon>
        <taxon>Papilionoidea</taxon>
        <taxon>Nymphalidae</taxon>
        <taxon>Satyrinae</taxon>
        <taxon>Satyrini</taxon>
        <taxon>Parargina</taxon>
        <taxon>Pararge</taxon>
    </lineage>
</organism>
<evidence type="ECO:0000313" key="1">
    <source>
        <dbReference type="EMBL" id="JAA78244.1"/>
    </source>
</evidence>
<sequence length="76" mass="8864">EKSSFVTYREAFSMMFSLFIKFIPIKITLTQCHTCVCIGTYIVHVGNLDARPYTNKYLFSWTIVVKMARFDICARP</sequence>